<dbReference type="AlphaFoldDB" id="A0A0G4IPZ5"/>
<dbReference type="EMBL" id="CDSF01000079">
    <property type="protein sequence ID" value="CEO97282.1"/>
    <property type="molecule type" value="Genomic_DNA"/>
</dbReference>
<dbReference type="InterPro" id="IPR032675">
    <property type="entry name" value="LRR_dom_sf"/>
</dbReference>
<dbReference type="InterPro" id="IPR055414">
    <property type="entry name" value="LRR_R13L4/SHOC2-like"/>
</dbReference>
<dbReference type="Pfam" id="PF23598">
    <property type="entry name" value="LRR_14"/>
    <property type="match status" value="1"/>
</dbReference>
<proteinExistence type="predicted"/>
<protein>
    <recommendedName>
        <fullName evidence="4">Disease resistance R13L4/SHOC-2-like LRR domain-containing protein</fullName>
    </recommendedName>
</protein>
<dbReference type="InterPro" id="IPR050216">
    <property type="entry name" value="LRR_domain-containing"/>
</dbReference>
<dbReference type="OrthoDB" id="2021138at2759"/>
<keyword evidence="1" id="KW-0433">Leucine-rich repeat</keyword>
<evidence type="ECO:0000313" key="8">
    <source>
        <dbReference type="Proteomes" id="UP000290189"/>
    </source>
</evidence>
<sequence>MRRISQSTLGLLCVIVVVVAHAAHEAFGPDDDIKQYLASPNGGNVTAVLVTAQAQLDDLVNFLCTSRTVCPMLKAIKASGPLITHLSWQVGSLTFLTSLDISNTGVSRLPWQVGSMTSLESLDISNTPIDTLPWQIGRLASLISLDISGTRITELPYQIGFLTGLQYFNCDPGLKGVPDGIAPLHHPPATAVEQAPAPVQSTPDFGSIVLPNRIDDAPVGVLCSQYEVYADMVETLEALLARWVDQPDPDNVVTAATFVRDCIAECRAAQAQIENRMRDLGFAPADCG</sequence>
<dbReference type="SUPFAM" id="SSF52058">
    <property type="entry name" value="L domain-like"/>
    <property type="match status" value="1"/>
</dbReference>
<reference evidence="5 7" key="1">
    <citation type="submission" date="2015-02" db="EMBL/GenBank/DDBJ databases">
        <authorList>
            <person name="Chooi Y.-H."/>
        </authorList>
    </citation>
    <scope>NUCLEOTIDE SEQUENCE [LARGE SCALE GENOMIC DNA]</scope>
    <source>
        <strain evidence="5">E3</strain>
    </source>
</reference>
<evidence type="ECO:0000313" key="7">
    <source>
        <dbReference type="Proteomes" id="UP000039324"/>
    </source>
</evidence>
<feature type="signal peptide" evidence="3">
    <location>
        <begin position="1"/>
        <end position="22"/>
    </location>
</feature>
<dbReference type="PANTHER" id="PTHR48051">
    <property type="match status" value="1"/>
</dbReference>
<dbReference type="EMBL" id="OVEO01000008">
    <property type="protein sequence ID" value="SPQ97590.1"/>
    <property type="molecule type" value="Genomic_DNA"/>
</dbReference>
<keyword evidence="6" id="KW-0496">Mitochondrion</keyword>
<evidence type="ECO:0000313" key="6">
    <source>
        <dbReference type="EMBL" id="SPQ97590.1"/>
    </source>
</evidence>
<gene>
    <name evidence="5" type="ORF">PBRA_000627</name>
    <name evidence="6" type="ORF">PLBR_LOCUS4805</name>
</gene>
<keyword evidence="3" id="KW-0732">Signal</keyword>
<dbReference type="STRING" id="37360.A0A0G4IPZ5"/>
<evidence type="ECO:0000256" key="1">
    <source>
        <dbReference type="ARBA" id="ARBA00022614"/>
    </source>
</evidence>
<evidence type="ECO:0000313" key="5">
    <source>
        <dbReference type="EMBL" id="CEO97282.1"/>
    </source>
</evidence>
<feature type="chain" id="PRO_5035990714" description="Disease resistance R13L4/SHOC-2-like LRR domain-containing protein" evidence="3">
    <location>
        <begin position="23"/>
        <end position="288"/>
    </location>
</feature>
<dbReference type="Proteomes" id="UP000290189">
    <property type="component" value="Unassembled WGS sequence"/>
</dbReference>
<dbReference type="Gene3D" id="3.80.10.10">
    <property type="entry name" value="Ribonuclease Inhibitor"/>
    <property type="match status" value="1"/>
</dbReference>
<accession>A0A0G4IPZ5</accession>
<organism evidence="5 7">
    <name type="scientific">Plasmodiophora brassicae</name>
    <name type="common">Clubroot disease agent</name>
    <dbReference type="NCBI Taxonomy" id="37360"/>
    <lineage>
        <taxon>Eukaryota</taxon>
        <taxon>Sar</taxon>
        <taxon>Rhizaria</taxon>
        <taxon>Endomyxa</taxon>
        <taxon>Phytomyxea</taxon>
        <taxon>Plasmodiophorida</taxon>
        <taxon>Plasmodiophoridae</taxon>
        <taxon>Plasmodiophora</taxon>
    </lineage>
</organism>
<evidence type="ECO:0000259" key="4">
    <source>
        <dbReference type="Pfam" id="PF23598"/>
    </source>
</evidence>
<geneLocation type="mitochondrion" evidence="6"/>
<dbReference type="Proteomes" id="UP000039324">
    <property type="component" value="Unassembled WGS sequence"/>
</dbReference>
<keyword evidence="7" id="KW-1185">Reference proteome</keyword>
<evidence type="ECO:0000256" key="2">
    <source>
        <dbReference type="ARBA" id="ARBA00022737"/>
    </source>
</evidence>
<dbReference type="PANTHER" id="PTHR48051:SF1">
    <property type="entry name" value="RAS SUPPRESSOR PROTEIN 1"/>
    <property type="match status" value="1"/>
</dbReference>
<reference evidence="6 8" key="2">
    <citation type="submission" date="2018-03" db="EMBL/GenBank/DDBJ databases">
        <authorList>
            <person name="Fogelqvist J."/>
        </authorList>
    </citation>
    <scope>NUCLEOTIDE SEQUENCE [LARGE SCALE GENOMIC DNA]</scope>
</reference>
<feature type="domain" description="Disease resistance R13L4/SHOC-2-like LRR" evidence="4">
    <location>
        <begin position="113"/>
        <end position="184"/>
    </location>
</feature>
<evidence type="ECO:0000256" key="3">
    <source>
        <dbReference type="SAM" id="SignalP"/>
    </source>
</evidence>
<keyword evidence="2" id="KW-0677">Repeat</keyword>
<dbReference type="GO" id="GO:0005737">
    <property type="term" value="C:cytoplasm"/>
    <property type="evidence" value="ECO:0007669"/>
    <property type="project" value="TreeGrafter"/>
</dbReference>
<name>A0A0G4IPZ5_PLABS</name>